<comment type="caution">
    <text evidence="2">The sequence shown here is derived from an EMBL/GenBank/DDBJ whole genome shotgun (WGS) entry which is preliminary data.</text>
</comment>
<dbReference type="Proteomes" id="UP001190700">
    <property type="component" value="Unassembled WGS sequence"/>
</dbReference>
<name>A0AAE0CAH8_9CHLO</name>
<dbReference type="AlphaFoldDB" id="A0AAE0CAH8"/>
<protein>
    <submittedName>
        <fullName evidence="2">Uncharacterized protein</fullName>
    </submittedName>
</protein>
<gene>
    <name evidence="2" type="ORF">CYMTET_39236</name>
</gene>
<evidence type="ECO:0000313" key="3">
    <source>
        <dbReference type="Proteomes" id="UP001190700"/>
    </source>
</evidence>
<reference evidence="2 3" key="1">
    <citation type="journal article" date="2015" name="Genome Biol. Evol.">
        <title>Comparative Genomics of a Bacterivorous Green Alga Reveals Evolutionary Causalities and Consequences of Phago-Mixotrophic Mode of Nutrition.</title>
        <authorList>
            <person name="Burns J.A."/>
            <person name="Paasch A."/>
            <person name="Narechania A."/>
            <person name="Kim E."/>
        </authorList>
    </citation>
    <scope>NUCLEOTIDE SEQUENCE [LARGE SCALE GENOMIC DNA]</scope>
    <source>
        <strain evidence="2 3">PLY_AMNH</strain>
    </source>
</reference>
<feature type="region of interest" description="Disordered" evidence="1">
    <location>
        <begin position="1"/>
        <end position="40"/>
    </location>
</feature>
<keyword evidence="3" id="KW-1185">Reference proteome</keyword>
<sequence length="74" mass="8208">MTVGNAPADDPASEESTFAATAVDPDLSTPGNNEDAEASSEWQLKFQSFFGPEYEKEMSACRYKPVTWTEEFHI</sequence>
<evidence type="ECO:0000313" key="2">
    <source>
        <dbReference type="EMBL" id="KAK3251426.1"/>
    </source>
</evidence>
<accession>A0AAE0CAH8</accession>
<organism evidence="2 3">
    <name type="scientific">Cymbomonas tetramitiformis</name>
    <dbReference type="NCBI Taxonomy" id="36881"/>
    <lineage>
        <taxon>Eukaryota</taxon>
        <taxon>Viridiplantae</taxon>
        <taxon>Chlorophyta</taxon>
        <taxon>Pyramimonadophyceae</taxon>
        <taxon>Pyramimonadales</taxon>
        <taxon>Pyramimonadaceae</taxon>
        <taxon>Cymbomonas</taxon>
    </lineage>
</organism>
<proteinExistence type="predicted"/>
<evidence type="ECO:0000256" key="1">
    <source>
        <dbReference type="SAM" id="MobiDB-lite"/>
    </source>
</evidence>
<dbReference type="EMBL" id="LGRX02026040">
    <property type="protein sequence ID" value="KAK3251426.1"/>
    <property type="molecule type" value="Genomic_DNA"/>
</dbReference>